<dbReference type="SUPFAM" id="SSF52980">
    <property type="entry name" value="Restriction endonuclease-like"/>
    <property type="match status" value="1"/>
</dbReference>
<dbReference type="EMBL" id="NRSJ01000009">
    <property type="protein sequence ID" value="MBK1704362.1"/>
    <property type="molecule type" value="Genomic_DNA"/>
</dbReference>
<dbReference type="InterPro" id="IPR011335">
    <property type="entry name" value="Restrct_endonuc-II-like"/>
</dbReference>
<keyword evidence="4" id="KW-1185">Reference proteome</keyword>
<evidence type="ECO:0000259" key="2">
    <source>
        <dbReference type="Pfam" id="PF23400"/>
    </source>
</evidence>
<dbReference type="InterPro" id="IPR056339">
    <property type="entry name" value="CARF_Card1"/>
</dbReference>
<sequence>MPVHVLLVSEQVLQNLIPVLMERPQQVFLVVTAEMARRRADQRLRRLLRQSGAEVIDCNDGPDGDFAALQAFAHQVAERVLNAGADAEIVLNATGGTKLMSIAFVEAFRGIATRILYTDTAHRRIEYLPAARDTQAPAPTPMRDVLDVPGYLRAQGFQYRGAVSASADWPPRAGARKAACKFLGRHIGEAHLQQFVGNLNALADKALERLPDSHEERLAAPVQSFSRAPRGRWAEAMDALAQAGVLDWTPGSEYLRFTDLDAAHFARGGWLEEYAYHVVHDAGVHDARLGVTGVWDDAQTMANEFDVLACHGNQLLFIECKTLRYRDETDNAIAYKLDSLGEDARGLFGRTWLLSARAPTDTLIARARRARIRLIGPAELQDLRALVRAWKAG</sequence>
<proteinExistence type="predicted"/>
<dbReference type="Gene3D" id="3.40.1350.10">
    <property type="match status" value="1"/>
</dbReference>
<dbReference type="InterPro" id="IPR015093">
    <property type="entry name" value="Card1_endonucl_dom"/>
</dbReference>
<evidence type="ECO:0000313" key="4">
    <source>
        <dbReference type="Proteomes" id="UP001296776"/>
    </source>
</evidence>
<evidence type="ECO:0008006" key="5">
    <source>
        <dbReference type="Google" id="ProtNLM"/>
    </source>
</evidence>
<dbReference type="RefSeq" id="WP_200345551.1">
    <property type="nucleotide sequence ID" value="NZ_NRSJ01000009.1"/>
</dbReference>
<dbReference type="InterPro" id="IPR011856">
    <property type="entry name" value="tRNA_endonuc-like_dom_sf"/>
</dbReference>
<name>A0AAJ0XA13_9GAMM</name>
<gene>
    <name evidence="3" type="ORF">CKO40_07365</name>
</gene>
<dbReference type="GO" id="GO:0003676">
    <property type="term" value="F:nucleic acid binding"/>
    <property type="evidence" value="ECO:0007669"/>
    <property type="project" value="InterPro"/>
</dbReference>
<dbReference type="Gene3D" id="1.10.10.680">
    <property type="entry name" value="Hypothetical protein VC1899 (Restriction endonuclease-like)"/>
    <property type="match status" value="1"/>
</dbReference>
<evidence type="ECO:0000313" key="3">
    <source>
        <dbReference type="EMBL" id="MBK1704362.1"/>
    </source>
</evidence>
<feature type="domain" description="Card1 endonuclease" evidence="1">
    <location>
        <begin position="261"/>
        <end position="392"/>
    </location>
</feature>
<dbReference type="Pfam" id="PF23400">
    <property type="entry name" value="CARF_Card1"/>
    <property type="match status" value="1"/>
</dbReference>
<comment type="caution">
    <text evidence="3">The sequence shown here is derived from an EMBL/GenBank/DDBJ whole genome shotgun (WGS) entry which is preliminary data.</text>
</comment>
<dbReference type="Pfam" id="PF09002">
    <property type="entry name" value="Card1_endonuc"/>
    <property type="match status" value="1"/>
</dbReference>
<evidence type="ECO:0000259" key="1">
    <source>
        <dbReference type="Pfam" id="PF09002"/>
    </source>
</evidence>
<organism evidence="3 4">
    <name type="scientific">Halochromatium glycolicum</name>
    <dbReference type="NCBI Taxonomy" id="85075"/>
    <lineage>
        <taxon>Bacteria</taxon>
        <taxon>Pseudomonadati</taxon>
        <taxon>Pseudomonadota</taxon>
        <taxon>Gammaproteobacteria</taxon>
        <taxon>Chromatiales</taxon>
        <taxon>Chromatiaceae</taxon>
        <taxon>Halochromatium</taxon>
    </lineage>
</organism>
<dbReference type="AlphaFoldDB" id="A0AAJ0XA13"/>
<dbReference type="Gene3D" id="3.40.50.10770">
    <property type="entry name" value="Hypothetical protein VC1899 like domain (Restriction endonuclease-like)"/>
    <property type="match status" value="1"/>
</dbReference>
<reference evidence="3" key="1">
    <citation type="submission" date="2017-08" db="EMBL/GenBank/DDBJ databases">
        <authorList>
            <person name="Imhoff J.F."/>
            <person name="Rahn T."/>
            <person name="Kuenzel S."/>
            <person name="Neulinger S.C."/>
        </authorList>
    </citation>
    <scope>NUCLEOTIDE SEQUENCE</scope>
    <source>
        <strain evidence="3">DSM 11080</strain>
    </source>
</reference>
<dbReference type="Proteomes" id="UP001296776">
    <property type="component" value="Unassembled WGS sequence"/>
</dbReference>
<feature type="domain" description="Card1 CARF" evidence="2">
    <location>
        <begin position="3"/>
        <end position="126"/>
    </location>
</feature>
<protein>
    <recommendedName>
        <fullName evidence="5">DUF1887 family protein</fullName>
    </recommendedName>
</protein>
<accession>A0AAJ0XA13</accession>
<reference evidence="3" key="2">
    <citation type="journal article" date="2020" name="Microorganisms">
        <title>Osmotic Adaptation and Compatible Solute Biosynthesis of Phototrophic Bacteria as Revealed from Genome Analyses.</title>
        <authorList>
            <person name="Imhoff J.F."/>
            <person name="Rahn T."/>
            <person name="Kunzel S."/>
            <person name="Keller A."/>
            <person name="Neulinger S.C."/>
        </authorList>
    </citation>
    <scope>NUCLEOTIDE SEQUENCE</scope>
    <source>
        <strain evidence="3">DSM 11080</strain>
    </source>
</reference>